<comment type="caution">
    <text evidence="8">The sequence shown here is derived from an EMBL/GenBank/DDBJ whole genome shotgun (WGS) entry which is preliminary data.</text>
</comment>
<keyword evidence="1 5" id="KW-0560">Oxidoreductase</keyword>
<dbReference type="InterPro" id="IPR036291">
    <property type="entry name" value="NAD(P)-bd_dom_sf"/>
</dbReference>
<protein>
    <recommendedName>
        <fullName evidence="9">L-lactate dehydrogenase</fullName>
    </recommendedName>
</protein>
<feature type="domain" description="Lactate/malate dehydrogenase C-terminal" evidence="7">
    <location>
        <begin position="153"/>
        <end position="309"/>
    </location>
</feature>
<dbReference type="STRING" id="660025.F9FFY1"/>
<dbReference type="SUPFAM" id="SSF56327">
    <property type="entry name" value="LDH C-terminal domain-like"/>
    <property type="match status" value="1"/>
</dbReference>
<feature type="binding site" evidence="4">
    <location>
        <position position="36"/>
    </location>
    <ligand>
        <name>NAD(+)</name>
        <dbReference type="ChEBI" id="CHEBI:57540"/>
    </ligand>
</feature>
<feature type="binding site" evidence="4">
    <location>
        <begin position="11"/>
        <end position="16"/>
    </location>
    <ligand>
        <name>NAD(+)</name>
        <dbReference type="ChEBI" id="CHEBI:57540"/>
    </ligand>
</feature>
<feature type="active site" description="Proton acceptor" evidence="3">
    <location>
        <position position="183"/>
    </location>
</feature>
<evidence type="ECO:0000259" key="7">
    <source>
        <dbReference type="Pfam" id="PF02866"/>
    </source>
</evidence>
<dbReference type="SUPFAM" id="SSF51735">
    <property type="entry name" value="NAD(P)-binding Rossmann-fold domains"/>
    <property type="match status" value="1"/>
</dbReference>
<dbReference type="PIRSF" id="PIRSF000102">
    <property type="entry name" value="Lac_mal_DH"/>
    <property type="match status" value="1"/>
</dbReference>
<evidence type="ECO:0000256" key="4">
    <source>
        <dbReference type="PIRSR" id="PIRSR000102-3"/>
    </source>
</evidence>
<evidence type="ECO:0000313" key="8">
    <source>
        <dbReference type="EMBL" id="EGU84171.1"/>
    </source>
</evidence>
<organism evidence="8">
    <name type="scientific">Fusarium oxysporum (strain Fo5176)</name>
    <name type="common">Fusarium vascular wilt</name>
    <dbReference type="NCBI Taxonomy" id="660025"/>
    <lineage>
        <taxon>Eukaryota</taxon>
        <taxon>Fungi</taxon>
        <taxon>Dikarya</taxon>
        <taxon>Ascomycota</taxon>
        <taxon>Pezizomycotina</taxon>
        <taxon>Sordariomycetes</taxon>
        <taxon>Hypocreomycetidae</taxon>
        <taxon>Hypocreales</taxon>
        <taxon>Nectriaceae</taxon>
        <taxon>Fusarium</taxon>
        <taxon>Fusarium oxysporum species complex</taxon>
    </lineage>
</organism>
<dbReference type="Gene3D" id="3.90.110.10">
    <property type="entry name" value="Lactate dehydrogenase/glycoside hydrolase, family 4, C-terminal"/>
    <property type="match status" value="1"/>
</dbReference>
<name>F9FFY1_FUSOF</name>
<reference evidence="8" key="1">
    <citation type="journal article" date="2012" name="Mol. Plant Microbe Interact.">
        <title>A highly conserved effector in Fusarium oxysporum is required for full virulence on Arabidopsis.</title>
        <authorList>
            <person name="Thatcher L.F."/>
            <person name="Gardiner D.M."/>
            <person name="Kazan K."/>
            <person name="Manners J."/>
        </authorList>
    </citation>
    <scope>NUCLEOTIDE SEQUENCE [LARGE SCALE GENOMIC DNA]</scope>
    <source>
        <strain evidence="8">Fo5176</strain>
    </source>
</reference>
<dbReference type="PRINTS" id="PR00086">
    <property type="entry name" value="LLDHDRGNASE"/>
</dbReference>
<dbReference type="PaxDb" id="5507-FOXG_14637P0"/>
<gene>
    <name evidence="8" type="ORF">FOXB_05310</name>
</gene>
<dbReference type="Pfam" id="PF02866">
    <property type="entry name" value="Ldh_1_C"/>
    <property type="match status" value="1"/>
</dbReference>
<dbReference type="PANTHER" id="PTHR43128:SF16">
    <property type="entry name" value="L-LACTATE DEHYDROGENASE"/>
    <property type="match status" value="1"/>
</dbReference>
<comment type="similarity">
    <text evidence="5">Belongs to the LDH/MDH superfamily.</text>
</comment>
<evidence type="ECO:0000256" key="3">
    <source>
        <dbReference type="PIRSR" id="PIRSR000102-1"/>
    </source>
</evidence>
<dbReference type="OrthoDB" id="6270329at2759"/>
<dbReference type="GO" id="GO:0006089">
    <property type="term" value="P:lactate metabolic process"/>
    <property type="evidence" value="ECO:0007669"/>
    <property type="project" value="TreeGrafter"/>
</dbReference>
<feature type="binding site" evidence="4">
    <location>
        <position position="103"/>
    </location>
    <ligand>
        <name>NAD(+)</name>
        <dbReference type="ChEBI" id="CHEBI:57540"/>
    </ligand>
</feature>
<dbReference type="InterPro" id="IPR001557">
    <property type="entry name" value="L-lactate/malate_DH"/>
</dbReference>
<dbReference type="AlphaFoldDB" id="F9FFY1"/>
<proteinExistence type="inferred from homology"/>
<dbReference type="PANTHER" id="PTHR43128">
    <property type="entry name" value="L-2-HYDROXYCARBOXYLATE DEHYDROGENASE (NAD(P)(+))"/>
    <property type="match status" value="1"/>
</dbReference>
<feature type="domain" description="Lactate/malate dehydrogenase N-terminal" evidence="6">
    <location>
        <begin position="6"/>
        <end position="150"/>
    </location>
</feature>
<evidence type="ECO:0000259" key="6">
    <source>
        <dbReference type="Pfam" id="PF00056"/>
    </source>
</evidence>
<evidence type="ECO:0000256" key="1">
    <source>
        <dbReference type="ARBA" id="ARBA00023002"/>
    </source>
</evidence>
<dbReference type="EMBL" id="AFQF01001712">
    <property type="protein sequence ID" value="EGU84171.1"/>
    <property type="molecule type" value="Genomic_DNA"/>
</dbReference>
<dbReference type="GO" id="GO:0004459">
    <property type="term" value="F:L-lactate dehydrogenase (NAD+) activity"/>
    <property type="evidence" value="ECO:0007669"/>
    <property type="project" value="TreeGrafter"/>
</dbReference>
<accession>F9FFY1</accession>
<dbReference type="Gene3D" id="3.40.50.720">
    <property type="entry name" value="NAD(P)-binding Rossmann-like Domain"/>
    <property type="match status" value="1"/>
</dbReference>
<dbReference type="InterPro" id="IPR022383">
    <property type="entry name" value="Lactate/malate_DH_C"/>
</dbReference>
<evidence type="ECO:0000256" key="5">
    <source>
        <dbReference type="RuleBase" id="RU003369"/>
    </source>
</evidence>
<dbReference type="Pfam" id="PF00056">
    <property type="entry name" value="Ldh_1_N"/>
    <property type="match status" value="1"/>
</dbReference>
<feature type="binding site" evidence="4">
    <location>
        <begin position="126"/>
        <end position="128"/>
    </location>
    <ligand>
        <name>NAD(+)</name>
        <dbReference type="ChEBI" id="CHEBI:57540"/>
    </ligand>
</feature>
<evidence type="ECO:0008006" key="9">
    <source>
        <dbReference type="Google" id="ProtNLM"/>
    </source>
</evidence>
<dbReference type="InterPro" id="IPR001236">
    <property type="entry name" value="Lactate/malate_DH_N"/>
</dbReference>
<sequence length="315" mass="33680">MGSASRVAIVGVGEVGGAVAYNLTLNSVASELLLVDLDLNVRNAQIEDLCDVSYSTNSSTRVRPATYHEAAQCDLVVITAASKHLLGSLFFQGQTTIDYTSRNTSMIREVMEAMKPFRADTVLLIVANPVDLLTSLAKEMSGLPSSQVIGTGTALDTYRLRGMVASRALVSPSAVDAFVVGRHGEDQVVVWSAATIGAVPIDDVKMLSAIDLSRIELICKHRSNHIILGKGSAPFGIASVAANLCCSVILDKNEMYPVSHFQEDYGCCLSLPTVIGRKGILRSVPLEMSPGENAAVKVSGELLKASVELIQRDWW</sequence>
<keyword evidence="2 4" id="KW-0520">NAD</keyword>
<evidence type="ECO:0000256" key="2">
    <source>
        <dbReference type="ARBA" id="ARBA00023027"/>
    </source>
</evidence>
<dbReference type="InterPro" id="IPR015955">
    <property type="entry name" value="Lactate_DH/Glyco_Ohase_4_C"/>
</dbReference>